<name>A0A2P5EAZ6_TREOI</name>
<feature type="region of interest" description="Disordered" evidence="1">
    <location>
        <begin position="24"/>
        <end position="49"/>
    </location>
</feature>
<dbReference type="Proteomes" id="UP000237000">
    <property type="component" value="Unassembled WGS sequence"/>
</dbReference>
<sequence>MILNMVPSYNVLVRLEEADLDTSVDDNIESSRDQNATETHPQDSKRPVEAPYGAVLLRLLDLVPHEARVRQCNRQCYPSNETRQAAQEGNGDCDEEAAEAEHGPRYDPKPPRHWLLLPASVLGLYVVEGGHTIYVEGAQGVDNDKETGESQHKLGHIT</sequence>
<reference evidence="3" key="1">
    <citation type="submission" date="2016-06" db="EMBL/GenBank/DDBJ databases">
        <title>Parallel loss of symbiosis genes in relatives of nitrogen-fixing non-legume Parasponia.</title>
        <authorList>
            <person name="Van Velzen R."/>
            <person name="Holmer R."/>
            <person name="Bu F."/>
            <person name="Rutten L."/>
            <person name="Van Zeijl A."/>
            <person name="Liu W."/>
            <person name="Santuari L."/>
            <person name="Cao Q."/>
            <person name="Sharma T."/>
            <person name="Shen D."/>
            <person name="Roswanjaya Y."/>
            <person name="Wardhani T."/>
            <person name="Kalhor M.S."/>
            <person name="Jansen J."/>
            <person name="Van den Hoogen J."/>
            <person name="Gungor B."/>
            <person name="Hartog M."/>
            <person name="Hontelez J."/>
            <person name="Verver J."/>
            <person name="Yang W.-C."/>
            <person name="Schijlen E."/>
            <person name="Repin R."/>
            <person name="Schilthuizen M."/>
            <person name="Schranz E."/>
            <person name="Heidstra R."/>
            <person name="Miyata K."/>
            <person name="Fedorova E."/>
            <person name="Kohlen W."/>
            <person name="Bisseling T."/>
            <person name="Smit S."/>
            <person name="Geurts R."/>
        </authorList>
    </citation>
    <scope>NUCLEOTIDE SEQUENCE [LARGE SCALE GENOMIC DNA]</scope>
    <source>
        <strain evidence="3">cv. RG33-2</strain>
    </source>
</reference>
<evidence type="ECO:0000256" key="1">
    <source>
        <dbReference type="SAM" id="MobiDB-lite"/>
    </source>
</evidence>
<feature type="region of interest" description="Disordered" evidence="1">
    <location>
        <begin position="77"/>
        <end position="110"/>
    </location>
</feature>
<proteinExistence type="predicted"/>
<accession>A0A2P5EAZ6</accession>
<dbReference type="InParanoid" id="A0A2P5EAZ6"/>
<comment type="caution">
    <text evidence="2">The sequence shown here is derived from an EMBL/GenBank/DDBJ whole genome shotgun (WGS) entry which is preliminary data.</text>
</comment>
<dbReference type="AlphaFoldDB" id="A0A2P5EAZ6"/>
<dbReference type="OrthoDB" id="10273200at2759"/>
<evidence type="ECO:0000313" key="2">
    <source>
        <dbReference type="EMBL" id="PON82696.1"/>
    </source>
</evidence>
<evidence type="ECO:0000313" key="3">
    <source>
        <dbReference type="Proteomes" id="UP000237000"/>
    </source>
</evidence>
<feature type="compositionally biased region" description="Polar residues" evidence="1">
    <location>
        <begin position="77"/>
        <end position="87"/>
    </location>
</feature>
<organism evidence="2 3">
    <name type="scientific">Trema orientale</name>
    <name type="common">Charcoal tree</name>
    <name type="synonym">Celtis orientalis</name>
    <dbReference type="NCBI Taxonomy" id="63057"/>
    <lineage>
        <taxon>Eukaryota</taxon>
        <taxon>Viridiplantae</taxon>
        <taxon>Streptophyta</taxon>
        <taxon>Embryophyta</taxon>
        <taxon>Tracheophyta</taxon>
        <taxon>Spermatophyta</taxon>
        <taxon>Magnoliopsida</taxon>
        <taxon>eudicotyledons</taxon>
        <taxon>Gunneridae</taxon>
        <taxon>Pentapetalae</taxon>
        <taxon>rosids</taxon>
        <taxon>fabids</taxon>
        <taxon>Rosales</taxon>
        <taxon>Cannabaceae</taxon>
        <taxon>Trema</taxon>
    </lineage>
</organism>
<gene>
    <name evidence="2" type="ORF">TorRG33x02_214720</name>
</gene>
<dbReference type="EMBL" id="JXTC01000189">
    <property type="protein sequence ID" value="PON82696.1"/>
    <property type="molecule type" value="Genomic_DNA"/>
</dbReference>
<keyword evidence="3" id="KW-1185">Reference proteome</keyword>
<feature type="compositionally biased region" description="Basic and acidic residues" evidence="1">
    <location>
        <begin position="99"/>
        <end position="110"/>
    </location>
</feature>
<protein>
    <submittedName>
        <fullName evidence="2">Uncharacterized protein</fullName>
    </submittedName>
</protein>